<sequence length="53" mass="6337">MLGENETGIIADRKITWHEIKTERFDSKLLKAESPDIYDRYVTSSSYRRFQIK</sequence>
<dbReference type="AlphaFoldDB" id="A0A0W8E5W9"/>
<reference evidence="1" key="1">
    <citation type="journal article" date="2015" name="Proc. Natl. Acad. Sci. U.S.A.">
        <title>Networks of energetic and metabolic interactions define dynamics in microbial communities.</title>
        <authorList>
            <person name="Embree M."/>
            <person name="Liu J.K."/>
            <person name="Al-Bassam M.M."/>
            <person name="Zengler K."/>
        </authorList>
    </citation>
    <scope>NUCLEOTIDE SEQUENCE</scope>
</reference>
<name>A0A0W8E5W9_9ZZZZ</name>
<gene>
    <name evidence="1" type="ORF">ASZ90_018544</name>
</gene>
<organism evidence="1">
    <name type="scientific">hydrocarbon metagenome</name>
    <dbReference type="NCBI Taxonomy" id="938273"/>
    <lineage>
        <taxon>unclassified sequences</taxon>
        <taxon>metagenomes</taxon>
        <taxon>ecological metagenomes</taxon>
    </lineage>
</organism>
<dbReference type="EMBL" id="LNQE01001861">
    <property type="protein sequence ID" value="KUG04018.1"/>
    <property type="molecule type" value="Genomic_DNA"/>
</dbReference>
<accession>A0A0W8E5W9</accession>
<proteinExistence type="predicted"/>
<comment type="caution">
    <text evidence="1">The sequence shown here is derived from an EMBL/GenBank/DDBJ whole genome shotgun (WGS) entry which is preliminary data.</text>
</comment>
<protein>
    <submittedName>
        <fullName evidence="1">Protein gp47</fullName>
    </submittedName>
</protein>
<evidence type="ECO:0000313" key="1">
    <source>
        <dbReference type="EMBL" id="KUG04018.1"/>
    </source>
</evidence>